<dbReference type="InterPro" id="IPR000326">
    <property type="entry name" value="PAP2/HPO"/>
</dbReference>
<keyword evidence="4" id="KW-1185">Reference proteome</keyword>
<accession>A0A2H3C4Z3</accession>
<name>A0A2H3C4Z3_9AGAR</name>
<dbReference type="SMART" id="SM00014">
    <property type="entry name" value="acidPPc"/>
    <property type="match status" value="1"/>
</dbReference>
<sequence>MAVVRKVKVAATTRSVDFQHVTSKDDQTGIITVYDFLRQSDVYRYYVQCAKQSLVPLRMAEDARVLPRWLKFLDNTNEIVTALTACFILYTRSPGVIYFASGAVSCSLSVKFIKRAIRQPRPPPTTGAKKKVTYGMPSTHSATITFFAEYTSLACAYLPVHPSLPSSWITRILPPIIVLPWAAMIVMSRIWLGHHTLPQVVAGCSYGVIFSYTWYLMWVSGLNECGRWATQTFPYILQ</sequence>
<dbReference type="EMBL" id="KZ293415">
    <property type="protein sequence ID" value="PBK78131.1"/>
    <property type="molecule type" value="Genomic_DNA"/>
</dbReference>
<dbReference type="PANTHER" id="PTHR14969">
    <property type="entry name" value="SPHINGOSINE-1-PHOSPHATE PHOSPHOHYDROLASE"/>
    <property type="match status" value="1"/>
</dbReference>
<dbReference type="PANTHER" id="PTHR14969:SF13">
    <property type="entry name" value="AT30094P"/>
    <property type="match status" value="1"/>
</dbReference>
<feature type="domain" description="Phosphatidic acid phosphatase type 2/haloperoxidase" evidence="2">
    <location>
        <begin position="96"/>
        <end position="215"/>
    </location>
</feature>
<keyword evidence="1" id="KW-0472">Membrane</keyword>
<gene>
    <name evidence="3" type="ORF">ARMSODRAFT_25903</name>
</gene>
<evidence type="ECO:0000256" key="1">
    <source>
        <dbReference type="SAM" id="Phobius"/>
    </source>
</evidence>
<keyword evidence="1" id="KW-1133">Transmembrane helix</keyword>
<reference evidence="4" key="1">
    <citation type="journal article" date="2017" name="Nat. Ecol. Evol.">
        <title>Genome expansion and lineage-specific genetic innovations in the forest pathogenic fungi Armillaria.</title>
        <authorList>
            <person name="Sipos G."/>
            <person name="Prasanna A.N."/>
            <person name="Walter M.C."/>
            <person name="O'Connor E."/>
            <person name="Balint B."/>
            <person name="Krizsan K."/>
            <person name="Kiss B."/>
            <person name="Hess J."/>
            <person name="Varga T."/>
            <person name="Slot J."/>
            <person name="Riley R."/>
            <person name="Boka B."/>
            <person name="Rigling D."/>
            <person name="Barry K."/>
            <person name="Lee J."/>
            <person name="Mihaltcheva S."/>
            <person name="LaButti K."/>
            <person name="Lipzen A."/>
            <person name="Waldron R."/>
            <person name="Moloney N.M."/>
            <person name="Sperisen C."/>
            <person name="Kredics L."/>
            <person name="Vagvoelgyi C."/>
            <person name="Patrignani A."/>
            <person name="Fitzpatrick D."/>
            <person name="Nagy I."/>
            <person name="Doyle S."/>
            <person name="Anderson J.B."/>
            <person name="Grigoriev I.V."/>
            <person name="Gueldener U."/>
            <person name="Muensterkoetter M."/>
            <person name="Nagy L.G."/>
        </authorList>
    </citation>
    <scope>NUCLEOTIDE SEQUENCE [LARGE SCALE GENOMIC DNA]</scope>
    <source>
        <strain evidence="4">28-4</strain>
    </source>
</reference>
<evidence type="ECO:0000259" key="2">
    <source>
        <dbReference type="SMART" id="SM00014"/>
    </source>
</evidence>
<proteinExistence type="predicted"/>
<dbReference type="SUPFAM" id="SSF48317">
    <property type="entry name" value="Acid phosphatase/Vanadium-dependent haloperoxidase"/>
    <property type="match status" value="1"/>
</dbReference>
<feature type="transmembrane region" description="Helical" evidence="1">
    <location>
        <begin position="134"/>
        <end position="160"/>
    </location>
</feature>
<dbReference type="Pfam" id="PF01569">
    <property type="entry name" value="PAP2"/>
    <property type="match status" value="1"/>
</dbReference>
<dbReference type="STRING" id="1076256.A0A2H3C4Z3"/>
<feature type="transmembrane region" description="Helical" evidence="1">
    <location>
        <begin position="172"/>
        <end position="192"/>
    </location>
</feature>
<dbReference type="AlphaFoldDB" id="A0A2H3C4Z3"/>
<dbReference type="Gene3D" id="1.20.144.10">
    <property type="entry name" value="Phosphatidic acid phosphatase type 2/haloperoxidase"/>
    <property type="match status" value="1"/>
</dbReference>
<evidence type="ECO:0000313" key="4">
    <source>
        <dbReference type="Proteomes" id="UP000218334"/>
    </source>
</evidence>
<evidence type="ECO:0000313" key="3">
    <source>
        <dbReference type="EMBL" id="PBK78131.1"/>
    </source>
</evidence>
<keyword evidence="1" id="KW-0812">Transmembrane</keyword>
<protein>
    <recommendedName>
        <fullName evidence="2">Phosphatidic acid phosphatase type 2/haloperoxidase domain-containing protein</fullName>
    </recommendedName>
</protein>
<dbReference type="InterPro" id="IPR036938">
    <property type="entry name" value="PAP2/HPO_sf"/>
</dbReference>
<feature type="transmembrane region" description="Helical" evidence="1">
    <location>
        <begin position="199"/>
        <end position="218"/>
    </location>
</feature>
<organism evidence="3 4">
    <name type="scientific">Armillaria solidipes</name>
    <dbReference type="NCBI Taxonomy" id="1076256"/>
    <lineage>
        <taxon>Eukaryota</taxon>
        <taxon>Fungi</taxon>
        <taxon>Dikarya</taxon>
        <taxon>Basidiomycota</taxon>
        <taxon>Agaricomycotina</taxon>
        <taxon>Agaricomycetes</taxon>
        <taxon>Agaricomycetidae</taxon>
        <taxon>Agaricales</taxon>
        <taxon>Marasmiineae</taxon>
        <taxon>Physalacriaceae</taxon>
        <taxon>Armillaria</taxon>
    </lineage>
</organism>
<dbReference type="Proteomes" id="UP000218334">
    <property type="component" value="Unassembled WGS sequence"/>
</dbReference>
<dbReference type="GO" id="GO:0042392">
    <property type="term" value="F:sphingosine-1-phosphate phosphatase activity"/>
    <property type="evidence" value="ECO:0007669"/>
    <property type="project" value="TreeGrafter"/>
</dbReference>